<gene>
    <name evidence="1" type="ORF">KQ657_000499</name>
</gene>
<evidence type="ECO:0000313" key="1">
    <source>
        <dbReference type="EMBL" id="KAG7193806.1"/>
    </source>
</evidence>
<dbReference type="AlphaFoldDB" id="A0A9P7V9K5"/>
<dbReference type="GeneID" id="66113873"/>
<dbReference type="OrthoDB" id="4084459at2759"/>
<organism evidence="1 2">
    <name type="scientific">Scheffersomyces spartinae</name>
    <dbReference type="NCBI Taxonomy" id="45513"/>
    <lineage>
        <taxon>Eukaryota</taxon>
        <taxon>Fungi</taxon>
        <taxon>Dikarya</taxon>
        <taxon>Ascomycota</taxon>
        <taxon>Saccharomycotina</taxon>
        <taxon>Pichiomycetes</taxon>
        <taxon>Debaryomycetaceae</taxon>
        <taxon>Scheffersomyces</taxon>
    </lineage>
</organism>
<comment type="caution">
    <text evidence="1">The sequence shown here is derived from an EMBL/GenBank/DDBJ whole genome shotgun (WGS) entry which is preliminary data.</text>
</comment>
<keyword evidence="2" id="KW-1185">Reference proteome</keyword>
<dbReference type="EMBL" id="JAHMUF010000010">
    <property type="protein sequence ID" value="KAG7193806.1"/>
    <property type="molecule type" value="Genomic_DNA"/>
</dbReference>
<reference evidence="1" key="1">
    <citation type="submission" date="2021-03" db="EMBL/GenBank/DDBJ databases">
        <authorList>
            <person name="Palmer J.M."/>
        </authorList>
    </citation>
    <scope>NUCLEOTIDE SEQUENCE</scope>
    <source>
        <strain evidence="1">ARV_011</strain>
    </source>
</reference>
<name>A0A9P7V9K5_9ASCO</name>
<accession>A0A9P7V9K5</accession>
<evidence type="ECO:0000313" key="2">
    <source>
        <dbReference type="Proteomes" id="UP000790833"/>
    </source>
</evidence>
<dbReference type="Proteomes" id="UP000790833">
    <property type="component" value="Unassembled WGS sequence"/>
</dbReference>
<protein>
    <submittedName>
        <fullName evidence="1">Uncharacterized protein</fullName>
    </submittedName>
</protein>
<sequence length="232" mass="27595">MAWNLQGENRKRTSSQNEDYELNVGTKRVRLESIFESLKLDEQSSRSKGDEIKPVIRYDVNENMAVGETNNIYPSGSSAYVAKRMLSQYQEMMQSRHQLIRPYNGQLMIAYRFQLWVVRMFNKFIRRYNESHQTRIRPLQSYYKLMTLVDQQQITMEEIMRIVLKENAIELQRLQLKFDKQSSSDSLDQSCLHYNYWVRNNVDLGDIDMSDSEPKIVEIPETYMDIDMEVDT</sequence>
<proteinExistence type="predicted"/>
<dbReference type="RefSeq" id="XP_043049354.1">
    <property type="nucleotide sequence ID" value="XM_043191342.1"/>
</dbReference>